<dbReference type="InterPro" id="IPR001387">
    <property type="entry name" value="Cro/C1-type_HTH"/>
</dbReference>
<dbReference type="CDD" id="cd00093">
    <property type="entry name" value="HTH_XRE"/>
    <property type="match status" value="1"/>
</dbReference>
<evidence type="ECO:0000259" key="2">
    <source>
        <dbReference type="PROSITE" id="PS50943"/>
    </source>
</evidence>
<dbReference type="PROSITE" id="PS50943">
    <property type="entry name" value="HTH_CROC1"/>
    <property type="match status" value="1"/>
</dbReference>
<feature type="compositionally biased region" description="Basic residues" evidence="1">
    <location>
        <begin position="12"/>
        <end position="22"/>
    </location>
</feature>
<dbReference type="InterPro" id="IPR010982">
    <property type="entry name" value="Lambda_DNA-bd_dom_sf"/>
</dbReference>
<sequence>MSFEGNDGLRQARLRTPSKRMLGRPMSQGELAAEVNTWLQRHTGARTPVDARAVGRWERGKVRRPNAEYRAALCAVLGCDEVELGWAPPPQRPAIVEEQIGPPRSSVVMVAAMAEAIQAADRKVGGGALYDEVSQYLTSTLAPRLLDPEHAGSPLFAAAASLAQIVGWMAHEAGQDVRARAHFDSAYRLALASGRGELVADVCGSMAHLATHGGEPAAAIRIAESGIEQARHAPGKTALLGRLHAMAARGYALGGDARRASVALSSAHQAVERASGSEAGEWLAPFDAASLAAETALCLLDLGELRAAEDAAQQVLSLRPPERVRSRALAQLTRARIAWETGAVDEAAALGADVCRTAPTVHSMPVRTKLNHLGSRMRPHHGVSEVAEFQALLSDLPALGHSRPREEPWPI</sequence>
<keyword evidence="4" id="KW-1185">Reference proteome</keyword>
<evidence type="ECO:0000313" key="4">
    <source>
        <dbReference type="Proteomes" id="UP001564626"/>
    </source>
</evidence>
<organism evidence="3 4">
    <name type="scientific">Saccharopolyspora cebuensis</name>
    <dbReference type="NCBI Taxonomy" id="418759"/>
    <lineage>
        <taxon>Bacteria</taxon>
        <taxon>Bacillati</taxon>
        <taxon>Actinomycetota</taxon>
        <taxon>Actinomycetes</taxon>
        <taxon>Pseudonocardiales</taxon>
        <taxon>Pseudonocardiaceae</taxon>
        <taxon>Saccharopolyspora</taxon>
    </lineage>
</organism>
<dbReference type="Gene3D" id="1.25.40.10">
    <property type="entry name" value="Tetratricopeptide repeat domain"/>
    <property type="match status" value="1"/>
</dbReference>
<feature type="domain" description="HTH cro/C1-type" evidence="2">
    <location>
        <begin position="49"/>
        <end position="84"/>
    </location>
</feature>
<evidence type="ECO:0000313" key="3">
    <source>
        <dbReference type="EMBL" id="MEY8042187.1"/>
    </source>
</evidence>
<comment type="caution">
    <text evidence="3">The sequence shown here is derived from an EMBL/GenBank/DDBJ whole genome shotgun (WGS) entry which is preliminary data.</text>
</comment>
<reference evidence="3 4" key="1">
    <citation type="submission" date="2024-08" db="EMBL/GenBank/DDBJ databases">
        <title>Genome mining of Saccharopolyspora cebuensis PGLac3 from Nigerian medicinal plant.</title>
        <authorList>
            <person name="Ezeobiora C.E."/>
            <person name="Igbokwe N.H."/>
            <person name="Amin D.H."/>
            <person name="Mendie U.E."/>
        </authorList>
    </citation>
    <scope>NUCLEOTIDE SEQUENCE [LARGE SCALE GENOMIC DNA]</scope>
    <source>
        <strain evidence="3 4">PGLac3</strain>
    </source>
</reference>
<evidence type="ECO:0000256" key="1">
    <source>
        <dbReference type="SAM" id="MobiDB-lite"/>
    </source>
</evidence>
<feature type="region of interest" description="Disordered" evidence="1">
    <location>
        <begin position="1"/>
        <end position="26"/>
    </location>
</feature>
<accession>A0ABV4CQH3</accession>
<proteinExistence type="predicted"/>
<name>A0ABV4CQH3_9PSEU</name>
<dbReference type="EMBL" id="JBGEHV010000050">
    <property type="protein sequence ID" value="MEY8042187.1"/>
    <property type="molecule type" value="Genomic_DNA"/>
</dbReference>
<dbReference type="InterPro" id="IPR011990">
    <property type="entry name" value="TPR-like_helical_dom_sf"/>
</dbReference>
<dbReference type="Proteomes" id="UP001564626">
    <property type="component" value="Unassembled WGS sequence"/>
</dbReference>
<dbReference type="Gene3D" id="1.10.260.40">
    <property type="entry name" value="lambda repressor-like DNA-binding domains"/>
    <property type="match status" value="1"/>
</dbReference>
<dbReference type="RefSeq" id="WP_369775313.1">
    <property type="nucleotide sequence ID" value="NZ_JBGEHV010000050.1"/>
</dbReference>
<gene>
    <name evidence="3" type="ORF">AB8O55_22470</name>
</gene>
<protein>
    <submittedName>
        <fullName evidence="3">Multiprotein-bridging factor 1 family protein</fullName>
    </submittedName>
</protein>